<evidence type="ECO:0000256" key="1">
    <source>
        <dbReference type="SAM" id="MobiDB-lite"/>
    </source>
</evidence>
<organism evidence="2 3">
    <name type="scientific">Streptomyces bangladeshensis</name>
    <dbReference type="NCBI Taxonomy" id="295352"/>
    <lineage>
        <taxon>Bacteria</taxon>
        <taxon>Bacillati</taxon>
        <taxon>Actinomycetota</taxon>
        <taxon>Actinomycetes</taxon>
        <taxon>Kitasatosporales</taxon>
        <taxon>Streptomycetaceae</taxon>
        <taxon>Streptomyces</taxon>
    </lineage>
</organism>
<comment type="caution">
    <text evidence="2">The sequence shown here is derived from an EMBL/GenBank/DDBJ whole genome shotgun (WGS) entry which is preliminary data.</text>
</comment>
<reference evidence="2 3" key="1">
    <citation type="journal article" date="2019" name="Int. J. Syst. Evol. Microbiol.">
        <title>The Global Catalogue of Microorganisms (GCM) 10K type strain sequencing project: providing services to taxonomists for standard genome sequencing and annotation.</title>
        <authorList>
            <consortium name="The Broad Institute Genomics Platform"/>
            <consortium name="The Broad Institute Genome Sequencing Center for Infectious Disease"/>
            <person name="Wu L."/>
            <person name="Ma J."/>
        </authorList>
    </citation>
    <scope>NUCLEOTIDE SEQUENCE [LARGE SCALE GENOMIC DNA]</scope>
    <source>
        <strain evidence="2 3">JCM 14924</strain>
    </source>
</reference>
<dbReference type="InterPro" id="IPR027417">
    <property type="entry name" value="P-loop_NTPase"/>
</dbReference>
<dbReference type="Proteomes" id="UP001501391">
    <property type="component" value="Unassembled WGS sequence"/>
</dbReference>
<dbReference type="SUPFAM" id="SSF52540">
    <property type="entry name" value="P-loop containing nucleoside triphosphate hydrolases"/>
    <property type="match status" value="1"/>
</dbReference>
<gene>
    <name evidence="2" type="ORF">GCM10009787_15840</name>
</gene>
<protein>
    <recommendedName>
        <fullName evidence="4">NB-ARC domain-containing protein</fullName>
    </recommendedName>
</protein>
<accession>A0ABN3BE91</accession>
<keyword evidence="3" id="KW-1185">Reference proteome</keyword>
<evidence type="ECO:0000313" key="2">
    <source>
        <dbReference type="EMBL" id="GAA2193545.1"/>
    </source>
</evidence>
<name>A0ABN3BE91_9ACTN</name>
<proteinExistence type="predicted"/>
<sequence>MGVDGGRIAARGFQYQYLRTVEALLAGLDHEAITACRVEGPTVSTTVAHADSVDFDMVDQAGNSLLAVQVKSAGPTRAVRAREAVAVLVHLITGFEARAYRLITSASPDEKCMRLAEALRRYGSDTAALQREIKALLERSPAAWALCEALSPQQWDRLGRARIEFDPRSDAQLREDLNETLRSRRSRSGLGLSNRSGGLVLGYLVAEVMRRAADPGSAYWPVADFQRLLLTEDEELFAAAGRQDFGLLYGPVPPTPEVSRSDLLDRVETLLTPPAHDSGSVPVAVLTGLSGLGKSSLAAAYVAEHAFRYDAVFWVEAETEEALISSFARMLGHLTGACGPVEVTDPRLLRERVHALLQSLAGPWLMVFDDATARTTRAWIPRRGRGAVVVTSLGGNWREARGIVELAAMRPAQAAELVRLRLGLSESEAALHDQAVQHLTQALECWPLAIEVACGYLVSCGIGVSRLAVYADTLLQRAADDEEAVPPGYPRTLAAAVALSVERLVDSARSRDLVEPTLAALAALCRLAPRRVPVHLALACALIGTEHLPPSPGWLVFDEAEHPVREVFRELTNVSLVRRDEPLPARQEAFPGSEDTVSMNAVLQVILARHLQLSRTASRALPQAAGHTNRWLLGAIETGQADRAWELSQHATALVRHIEDADVADLHTCLLMGNLAAFHLAHGQYETARQLLEQESVRLARAGDPDPGVTAQVESLLAHIAQLRQPADAADRIADRADRVLTYLLAQPTPLTPAAVDLATSTALVVQTQLRMAHHPRLAALLEMFTSVTDAAPDTEKSQAARDLMHISELLSEGESERAEHSATVALAATRPWTVSASELRRLLIEAYVRQDKWQEADAALTDFLPCTGPHSLHGFSVHHLVHNAGGASAWQWVTTGDPRAVAFLGRLLEETGIDESPALETATDHARFLLLRVVHGMWRAYSSNELGSAPLDLMRQLTDKTFTEPYDPDNVWERIYDGLLPRVSIMAGDLLHHNHQAQSETIISSAGEELLADPMMRAVYDAARCSGRLALSSDSAYSALAGTSNLDVVLPEFRRLLPGPRAMAFLEPVTMLGVTSTASGKTTELQIHRACDKGFRRLFGNGSSVPSAGQISLTLTGRELVLRHEDGTVLARADVRASGQWLRAARARQTVMVYYGYGLDLKDDAVHRRLFSSPSQLAERLADVSGKGLLAAAIVSVDVRSGAPEEPEHSRAAARRQPKKTNRRARSRRGR</sequence>
<evidence type="ECO:0000313" key="3">
    <source>
        <dbReference type="Proteomes" id="UP001501391"/>
    </source>
</evidence>
<feature type="region of interest" description="Disordered" evidence="1">
    <location>
        <begin position="1201"/>
        <end position="1232"/>
    </location>
</feature>
<evidence type="ECO:0008006" key="4">
    <source>
        <dbReference type="Google" id="ProtNLM"/>
    </source>
</evidence>
<dbReference type="EMBL" id="BAAAOQ010000004">
    <property type="protein sequence ID" value="GAA2193545.1"/>
    <property type="molecule type" value="Genomic_DNA"/>
</dbReference>
<feature type="compositionally biased region" description="Basic residues" evidence="1">
    <location>
        <begin position="1213"/>
        <end position="1232"/>
    </location>
</feature>
<dbReference type="RefSeq" id="WP_346162345.1">
    <property type="nucleotide sequence ID" value="NZ_BAAAOQ010000004.1"/>
</dbReference>
<dbReference type="Gene3D" id="3.40.50.300">
    <property type="entry name" value="P-loop containing nucleotide triphosphate hydrolases"/>
    <property type="match status" value="1"/>
</dbReference>